<keyword evidence="3" id="KW-1185">Reference proteome</keyword>
<organism evidence="2 3">
    <name type="scientific">Glossina pallidipes</name>
    <name type="common">Tsetse fly</name>
    <dbReference type="NCBI Taxonomy" id="7398"/>
    <lineage>
        <taxon>Eukaryota</taxon>
        <taxon>Metazoa</taxon>
        <taxon>Ecdysozoa</taxon>
        <taxon>Arthropoda</taxon>
        <taxon>Hexapoda</taxon>
        <taxon>Insecta</taxon>
        <taxon>Pterygota</taxon>
        <taxon>Neoptera</taxon>
        <taxon>Endopterygota</taxon>
        <taxon>Diptera</taxon>
        <taxon>Brachycera</taxon>
        <taxon>Muscomorpha</taxon>
        <taxon>Hippoboscoidea</taxon>
        <taxon>Glossinidae</taxon>
        <taxon>Glossina</taxon>
    </lineage>
</organism>
<keyword evidence="1" id="KW-0472">Membrane</keyword>
<dbReference type="EnsemblMetazoa" id="GPAI001327-RA">
    <property type="protein sequence ID" value="GPAI001327-PA"/>
    <property type="gene ID" value="GPAI001327"/>
</dbReference>
<accession>A0A1A9Z219</accession>
<feature type="transmembrane region" description="Helical" evidence="1">
    <location>
        <begin position="25"/>
        <end position="47"/>
    </location>
</feature>
<sequence>MYVAHYILLDDTADKHFFELSIHKYYFWAEMFILLNLVDLAGLGNAVSNHKFLWTTSTFRKKLKEEEENLKEIRQNAVFVHYANLLFYHIYIRTTIVRQLRGPSRSGNGMNTMFTLS</sequence>
<keyword evidence="1" id="KW-1133">Transmembrane helix</keyword>
<evidence type="ECO:0000313" key="3">
    <source>
        <dbReference type="Proteomes" id="UP000092445"/>
    </source>
</evidence>
<proteinExistence type="predicted"/>
<name>A0A1A9Z219_GLOPL</name>
<reference evidence="2" key="2">
    <citation type="submission" date="2020-05" db="UniProtKB">
        <authorList>
            <consortium name="EnsemblMetazoa"/>
        </authorList>
    </citation>
    <scope>IDENTIFICATION</scope>
    <source>
        <strain evidence="2">IAEA</strain>
    </source>
</reference>
<dbReference type="AlphaFoldDB" id="A0A1A9Z219"/>
<protein>
    <submittedName>
        <fullName evidence="2">Uncharacterized protein</fullName>
    </submittedName>
</protein>
<keyword evidence="1" id="KW-0812">Transmembrane</keyword>
<dbReference type="VEuPathDB" id="VectorBase:GPAI001327"/>
<reference evidence="3" key="1">
    <citation type="submission" date="2014-03" db="EMBL/GenBank/DDBJ databases">
        <authorList>
            <person name="Aksoy S."/>
            <person name="Warren W."/>
            <person name="Wilson R.K."/>
        </authorList>
    </citation>
    <scope>NUCLEOTIDE SEQUENCE [LARGE SCALE GENOMIC DNA]</scope>
    <source>
        <strain evidence="3">IAEA</strain>
    </source>
</reference>
<dbReference type="Proteomes" id="UP000092445">
    <property type="component" value="Unassembled WGS sequence"/>
</dbReference>
<evidence type="ECO:0000256" key="1">
    <source>
        <dbReference type="SAM" id="Phobius"/>
    </source>
</evidence>
<evidence type="ECO:0000313" key="2">
    <source>
        <dbReference type="EnsemblMetazoa" id="GPAI001327-PA"/>
    </source>
</evidence>